<dbReference type="EMBL" id="JAOQKE010000002">
    <property type="protein sequence ID" value="MCU6724210.1"/>
    <property type="molecule type" value="Genomic_DNA"/>
</dbReference>
<dbReference type="Pfam" id="PF12229">
    <property type="entry name" value="PG_binding_4"/>
    <property type="match status" value="1"/>
</dbReference>
<feature type="chain" id="PRO_5046506851" evidence="2">
    <location>
        <begin position="27"/>
        <end position="526"/>
    </location>
</feature>
<reference evidence="4 5" key="1">
    <citation type="journal article" date="2021" name="ISME Commun">
        <title>Automated analysis of genomic sequences facilitates high-throughput and comprehensive description of bacteria.</title>
        <authorList>
            <person name="Hitch T.C.A."/>
        </authorList>
    </citation>
    <scope>NUCLEOTIDE SEQUENCE [LARGE SCALE GENOMIC DNA]</scope>
    <source>
        <strain evidence="4 5">Sanger_29</strain>
    </source>
</reference>
<dbReference type="InterPro" id="IPR007391">
    <property type="entry name" value="Vancomycin_resist_VanW"/>
</dbReference>
<dbReference type="InterPro" id="IPR052913">
    <property type="entry name" value="Glycopeptide_resist_protein"/>
</dbReference>
<dbReference type="PANTHER" id="PTHR35788">
    <property type="entry name" value="EXPORTED PROTEIN-RELATED"/>
    <property type="match status" value="1"/>
</dbReference>
<keyword evidence="2" id="KW-0732">Signal</keyword>
<comment type="caution">
    <text evidence="4">The sequence shown here is derived from an EMBL/GenBank/DDBJ whole genome shotgun (WGS) entry which is preliminary data.</text>
</comment>
<proteinExistence type="predicted"/>
<keyword evidence="5" id="KW-1185">Reference proteome</keyword>
<evidence type="ECO:0000256" key="2">
    <source>
        <dbReference type="SAM" id="SignalP"/>
    </source>
</evidence>
<evidence type="ECO:0000313" key="4">
    <source>
        <dbReference type="EMBL" id="MCU6724210.1"/>
    </source>
</evidence>
<sequence length="526" mass="56354">MIFGKRILAAAAAVVCIGTAGGLVQAEDQIGQGISIEGIDVSGMTYDEAKSVVQQKVSDMMNSTIKVQINDESVDASAVDFGLQWKNRNVVQEAVDIGNSGNAIKRYKDSKDLTQEKRDLQLEFAVNDSAVKEFVEKCKQYDQDPVEASIESDGSGGINMQPGQAGIVVNVDESVQILEDYIANNWTGAADSSVELSVQVQEPSASEKDLESITDVLGTYTTYYGSTYGRNTNVERGAELINGHLIRPGESFSVCDHLVPFSAENGYELGGAYENGRVVQEYGGGICQVSTTLYNALLLAEIEIDERHNHTMSVHYVPPSMDAAIAEGSMDLVFTNNLDTPIFISGYAYGGVLTFTVWGKEYRPEDRYVSYEGVETSTIPAPTTTLLYADNEQNVGYFNQVQTASPGSTAVCYKYVTYNGETTQEQINSSTYEAASNIYEVGTIGASDALLTAIANGDLAAAQLAATGTVTIDTNATEADDTQQSESSAQTDGSTDTSGGTYMDTTDGEVWIDNGGTTDDGVVSWE</sequence>
<dbReference type="InterPro" id="IPR022029">
    <property type="entry name" value="YoaR-like_PG-bd"/>
</dbReference>
<dbReference type="Pfam" id="PF04294">
    <property type="entry name" value="VanW"/>
    <property type="match status" value="1"/>
</dbReference>
<accession>A0ABT2SI96</accession>
<dbReference type="Proteomes" id="UP001652338">
    <property type="component" value="Unassembled WGS sequence"/>
</dbReference>
<evidence type="ECO:0000259" key="3">
    <source>
        <dbReference type="Pfam" id="PF12229"/>
    </source>
</evidence>
<feature type="region of interest" description="Disordered" evidence="1">
    <location>
        <begin position="477"/>
        <end position="526"/>
    </location>
</feature>
<evidence type="ECO:0000256" key="1">
    <source>
        <dbReference type="SAM" id="MobiDB-lite"/>
    </source>
</evidence>
<protein>
    <submittedName>
        <fullName evidence="4">VanW family protein</fullName>
    </submittedName>
</protein>
<feature type="signal peptide" evidence="2">
    <location>
        <begin position="1"/>
        <end position="26"/>
    </location>
</feature>
<gene>
    <name evidence="4" type="ORF">OCV47_02360</name>
</gene>
<feature type="compositionally biased region" description="Low complexity" evidence="1">
    <location>
        <begin position="487"/>
        <end position="505"/>
    </location>
</feature>
<evidence type="ECO:0000313" key="5">
    <source>
        <dbReference type="Proteomes" id="UP001652338"/>
    </source>
</evidence>
<dbReference type="PANTHER" id="PTHR35788:SF1">
    <property type="entry name" value="EXPORTED PROTEIN"/>
    <property type="match status" value="1"/>
</dbReference>
<dbReference type="RefSeq" id="WP_262653499.1">
    <property type="nucleotide sequence ID" value="NZ_JAOQKE010000002.1"/>
</dbReference>
<feature type="domain" description="YoaR-like putative peptidoglycan binding" evidence="3">
    <location>
        <begin position="79"/>
        <end position="183"/>
    </location>
</feature>
<organism evidence="4 5">
    <name type="scientific">Muricoprocola aceti</name>
    <dbReference type="NCBI Taxonomy" id="2981772"/>
    <lineage>
        <taxon>Bacteria</taxon>
        <taxon>Bacillati</taxon>
        <taxon>Bacillota</taxon>
        <taxon>Clostridia</taxon>
        <taxon>Lachnospirales</taxon>
        <taxon>Lachnospiraceae</taxon>
        <taxon>Muricoprocola</taxon>
    </lineage>
</organism>
<name>A0ABT2SI96_9FIRM</name>